<dbReference type="HOGENOM" id="CLU_000315_17_8_0"/>
<accession>I0IQ15</accession>
<dbReference type="InterPro" id="IPR000330">
    <property type="entry name" value="SNF2_N"/>
</dbReference>
<dbReference type="GO" id="GO:0005524">
    <property type="term" value="F:ATP binding"/>
    <property type="evidence" value="ECO:0007669"/>
    <property type="project" value="InterPro"/>
</dbReference>
<dbReference type="InterPro" id="IPR014001">
    <property type="entry name" value="Helicase_ATP-bd"/>
</dbReference>
<dbReference type="KEGG" id="lfc:LFE_1684"/>
<dbReference type="SUPFAM" id="SSF52540">
    <property type="entry name" value="P-loop containing nucleoside triphosphate hydrolases"/>
    <property type="match status" value="2"/>
</dbReference>
<dbReference type="PATRIC" id="fig|1162668.3.peg.2004"/>
<keyword evidence="4" id="KW-0067">ATP-binding</keyword>
<sequence length="543" mass="61638">MHDLVLLLEPDKDGRSIISQYYASILLRSRPDLPFLPDEELVDRLFPFKVSSLSAKQSSFLEGAVKIPLREYQIDGVAWIHSLRLSGLGGILADEMGLGKTLTVLSELVLEAERAKTHSETLPPTLIVLPATLLFNWEKEISKYAATLTVAIHHGAGRWERWNQALLQNVILSTYGTVRNDLEEMVKVRFHGIILDEAQVIKNPASGIASALFSLKSSFKLALSGTPIENHLMDLWSIFAFVMPGLLGSRRRFERIFVEEGGFGKWDSDRIALLRSLIAPLILRRTKENVLKDLPPKIMIDYWIDPTPEERQEYKKLKENGRHSLKGISGGAYRLGVFSLLMTLRRFCCHPDLVKRDPPLDFENPAKFQIVKEKISEALEDGHGVILFSQFVGVLDRFEEYFRAERIPVLRLDGGTSLVDRQRMVEIFQNNDELSPRLFLSSLKAGGVGLTLTNADYVFHYDPWWNPQVENQATDRAHRMGQDKTVFVYRFLTRGTVEEHVARLKEKKVALFAKVMADETFELSEGLDLTEIESLLSSDGEFL</sequence>
<evidence type="ECO:0000259" key="3">
    <source>
        <dbReference type="PROSITE" id="PS51194"/>
    </source>
</evidence>
<dbReference type="InterPro" id="IPR001650">
    <property type="entry name" value="Helicase_C-like"/>
</dbReference>
<dbReference type="Pfam" id="PF00176">
    <property type="entry name" value="SNF2-rel_dom"/>
    <property type="match status" value="1"/>
</dbReference>
<feature type="domain" description="Helicase C-terminal" evidence="3">
    <location>
        <begin position="370"/>
        <end position="535"/>
    </location>
</feature>
<feature type="domain" description="Helicase ATP-binding" evidence="2">
    <location>
        <begin position="81"/>
        <end position="245"/>
    </location>
</feature>
<dbReference type="GO" id="GO:0004386">
    <property type="term" value="F:helicase activity"/>
    <property type="evidence" value="ECO:0007669"/>
    <property type="project" value="UniProtKB-KW"/>
</dbReference>
<keyword evidence="1" id="KW-0378">Hydrolase</keyword>
<dbReference type="STRING" id="1162668.LFE_1684"/>
<dbReference type="PANTHER" id="PTHR10799">
    <property type="entry name" value="SNF2/RAD54 HELICASE FAMILY"/>
    <property type="match status" value="1"/>
</dbReference>
<dbReference type="CDD" id="cd18793">
    <property type="entry name" value="SF2_C_SNF"/>
    <property type="match status" value="1"/>
</dbReference>
<dbReference type="Proteomes" id="UP000007382">
    <property type="component" value="Chromosome"/>
</dbReference>
<evidence type="ECO:0000256" key="1">
    <source>
        <dbReference type="ARBA" id="ARBA00022801"/>
    </source>
</evidence>
<dbReference type="eggNOG" id="COG0553">
    <property type="taxonomic scope" value="Bacteria"/>
</dbReference>
<dbReference type="Gene3D" id="3.40.50.300">
    <property type="entry name" value="P-loop containing nucleotide triphosphate hydrolases"/>
    <property type="match status" value="1"/>
</dbReference>
<proteinExistence type="predicted"/>
<dbReference type="EMBL" id="AP012342">
    <property type="protein sequence ID" value="BAM07364.1"/>
    <property type="molecule type" value="Genomic_DNA"/>
</dbReference>
<dbReference type="Pfam" id="PF00271">
    <property type="entry name" value="Helicase_C"/>
    <property type="match status" value="1"/>
</dbReference>
<dbReference type="AlphaFoldDB" id="I0IQ15"/>
<name>I0IQ15_LEPFC</name>
<organism evidence="4 5">
    <name type="scientific">Leptospirillum ferrooxidans (strain C2-3)</name>
    <dbReference type="NCBI Taxonomy" id="1162668"/>
    <lineage>
        <taxon>Bacteria</taxon>
        <taxon>Pseudomonadati</taxon>
        <taxon>Nitrospirota</taxon>
        <taxon>Nitrospiria</taxon>
        <taxon>Nitrospirales</taxon>
        <taxon>Nitrospiraceae</taxon>
        <taxon>Leptospirillum</taxon>
    </lineage>
</organism>
<reference evidence="5" key="2">
    <citation type="submission" date="2012-03" db="EMBL/GenBank/DDBJ databases">
        <title>The complete genome sequence of the pioneer microbe on fresh volcanic deposit, Leptospirillum ferrooxidans strain C2-3.</title>
        <authorList>
            <person name="Fujimura R."/>
            <person name="Sato Y."/>
            <person name="Nishizawa T."/>
            <person name="Nanba K."/>
            <person name="Oshima K."/>
            <person name="Hattori M."/>
            <person name="Kamijo T."/>
            <person name="Ohta H."/>
        </authorList>
    </citation>
    <scope>NUCLEOTIDE SEQUENCE [LARGE SCALE GENOMIC DNA]</scope>
    <source>
        <strain evidence="5">C2-3</strain>
    </source>
</reference>
<evidence type="ECO:0000259" key="2">
    <source>
        <dbReference type="PROSITE" id="PS51192"/>
    </source>
</evidence>
<dbReference type="Gene3D" id="3.40.50.10810">
    <property type="entry name" value="Tandem AAA-ATPase domain"/>
    <property type="match status" value="1"/>
</dbReference>
<dbReference type="InterPro" id="IPR027417">
    <property type="entry name" value="P-loop_NTPase"/>
</dbReference>
<reference evidence="4 5" key="1">
    <citation type="journal article" date="2012" name="J. Bacteriol.">
        <title>Complete Genome Sequence of Leptospirillum ferrooxidans Strain C2-3, Isolated from a Fresh Volcanic Ash Deposit on the Island of Miyake, Japan.</title>
        <authorList>
            <person name="Fujimura R."/>
            <person name="Sato Y."/>
            <person name="Nishizawa T."/>
            <person name="Oshima K."/>
            <person name="Kim S.-W."/>
            <person name="Hattori M."/>
            <person name="Kamijo T."/>
            <person name="Ohta H."/>
        </authorList>
    </citation>
    <scope>NUCLEOTIDE SEQUENCE [LARGE SCALE GENOMIC DNA]</scope>
    <source>
        <strain evidence="4 5">C2-3</strain>
    </source>
</reference>
<gene>
    <name evidence="4" type="ordered locus">LFE_1684</name>
</gene>
<dbReference type="InterPro" id="IPR038718">
    <property type="entry name" value="SNF2-like_sf"/>
</dbReference>
<keyword evidence="4" id="KW-0347">Helicase</keyword>
<protein>
    <submittedName>
        <fullName evidence="4">Putative helicase, Snf2 family</fullName>
    </submittedName>
</protein>
<dbReference type="PROSITE" id="PS51192">
    <property type="entry name" value="HELICASE_ATP_BIND_1"/>
    <property type="match status" value="1"/>
</dbReference>
<keyword evidence="5" id="KW-1185">Reference proteome</keyword>
<dbReference type="SMART" id="SM00487">
    <property type="entry name" value="DEXDc"/>
    <property type="match status" value="1"/>
</dbReference>
<dbReference type="PROSITE" id="PS51194">
    <property type="entry name" value="HELICASE_CTER"/>
    <property type="match status" value="1"/>
</dbReference>
<evidence type="ECO:0000313" key="4">
    <source>
        <dbReference type="EMBL" id="BAM07364.1"/>
    </source>
</evidence>
<dbReference type="SMART" id="SM00490">
    <property type="entry name" value="HELICc"/>
    <property type="match status" value="1"/>
</dbReference>
<keyword evidence="4" id="KW-0547">Nucleotide-binding</keyword>
<dbReference type="GO" id="GO:0016787">
    <property type="term" value="F:hydrolase activity"/>
    <property type="evidence" value="ECO:0007669"/>
    <property type="project" value="UniProtKB-KW"/>
</dbReference>
<evidence type="ECO:0000313" key="5">
    <source>
        <dbReference type="Proteomes" id="UP000007382"/>
    </source>
</evidence>
<dbReference type="InterPro" id="IPR049730">
    <property type="entry name" value="SNF2/RAD54-like_C"/>
</dbReference>